<evidence type="ECO:0000256" key="3">
    <source>
        <dbReference type="ARBA" id="ARBA00022801"/>
    </source>
</evidence>
<name>A0A074KZ84_9BACT</name>
<reference evidence="8 9" key="1">
    <citation type="submission" date="2014-04" db="EMBL/GenBank/DDBJ databases">
        <title>Characterization and application of a salt tolerant electro-active bacterium.</title>
        <authorList>
            <person name="Yang L."/>
            <person name="Wei S."/>
            <person name="Tay Q.X.M."/>
        </authorList>
    </citation>
    <scope>NUCLEOTIDE SEQUENCE [LARGE SCALE GENOMIC DNA]</scope>
    <source>
        <strain evidence="8 9">LY1</strain>
    </source>
</reference>
<dbReference type="InterPro" id="IPR001915">
    <property type="entry name" value="Peptidase_M48"/>
</dbReference>
<evidence type="ECO:0000256" key="1">
    <source>
        <dbReference type="ARBA" id="ARBA00022670"/>
    </source>
</evidence>
<keyword evidence="1 6" id="KW-0645">Protease</keyword>
<sequence>MTKKILILLTMVLIIDGCARVPLSGRRQLSIVGNSEILPMSYDQYSQVMAESKVVTQTPEGQQVVKVGNRIAKAVEIYLNEQGYSDELKGFAWEFNLLESDQINAWAMPGGKVAFYTGIMPITQGETGIAVIMGHEVAHAIANHARERMSQGLVANGLLGGLQVAMGQNPSLTQTLFLQAVGYGGQVGMLKFSRDQELEADELGLTFMAIAGYDPREAPRFWERMEAQAGGGSRPPEFLSTHPGPNRRIEQLNKMMPAAMEYYNRNR</sequence>
<evidence type="ECO:0000256" key="2">
    <source>
        <dbReference type="ARBA" id="ARBA00022723"/>
    </source>
</evidence>
<dbReference type="CDD" id="cd07331">
    <property type="entry name" value="M48C_Oma1_like"/>
    <property type="match status" value="1"/>
</dbReference>
<protein>
    <submittedName>
        <fullName evidence="8">Peptidase M48</fullName>
    </submittedName>
</protein>
<evidence type="ECO:0000256" key="6">
    <source>
        <dbReference type="RuleBase" id="RU003983"/>
    </source>
</evidence>
<dbReference type="PANTHER" id="PTHR22726:SF1">
    <property type="entry name" value="METALLOENDOPEPTIDASE OMA1, MITOCHONDRIAL"/>
    <property type="match status" value="1"/>
</dbReference>
<dbReference type="OrthoDB" id="9810445at2"/>
<evidence type="ECO:0000313" key="9">
    <source>
        <dbReference type="Proteomes" id="UP000027821"/>
    </source>
</evidence>
<comment type="caution">
    <text evidence="8">The sequence shown here is derived from an EMBL/GenBank/DDBJ whole genome shotgun (WGS) entry which is preliminary data.</text>
</comment>
<dbReference type="AlphaFoldDB" id="A0A074KZ84"/>
<keyword evidence="9" id="KW-1185">Reference proteome</keyword>
<dbReference type="Proteomes" id="UP000027821">
    <property type="component" value="Unassembled WGS sequence"/>
</dbReference>
<keyword evidence="2" id="KW-0479">Metal-binding</keyword>
<dbReference type="RefSeq" id="WP_035069987.1">
    <property type="nucleotide sequence ID" value="NZ_JMIH01000013.1"/>
</dbReference>
<evidence type="ECO:0000256" key="4">
    <source>
        <dbReference type="ARBA" id="ARBA00022833"/>
    </source>
</evidence>
<organism evidence="8 9">
    <name type="scientific">Anditalea andensis</name>
    <dbReference type="NCBI Taxonomy" id="1048983"/>
    <lineage>
        <taxon>Bacteria</taxon>
        <taxon>Pseudomonadati</taxon>
        <taxon>Bacteroidota</taxon>
        <taxon>Cytophagia</taxon>
        <taxon>Cytophagales</taxon>
        <taxon>Cytophagaceae</taxon>
        <taxon>Anditalea</taxon>
    </lineage>
</organism>
<dbReference type="InterPro" id="IPR051156">
    <property type="entry name" value="Mito/Outer_Membr_Metalloprot"/>
</dbReference>
<keyword evidence="3 6" id="KW-0378">Hydrolase</keyword>
<evidence type="ECO:0000256" key="5">
    <source>
        <dbReference type="ARBA" id="ARBA00023049"/>
    </source>
</evidence>
<proteinExistence type="inferred from homology"/>
<feature type="domain" description="Peptidase M48" evidence="7">
    <location>
        <begin position="80"/>
        <end position="255"/>
    </location>
</feature>
<comment type="cofactor">
    <cofactor evidence="6">
        <name>Zn(2+)</name>
        <dbReference type="ChEBI" id="CHEBI:29105"/>
    </cofactor>
    <text evidence="6">Binds 1 zinc ion per subunit.</text>
</comment>
<accession>A0A074KZ84</accession>
<evidence type="ECO:0000259" key="7">
    <source>
        <dbReference type="Pfam" id="PF01435"/>
    </source>
</evidence>
<evidence type="ECO:0000313" key="8">
    <source>
        <dbReference type="EMBL" id="KEO75286.1"/>
    </source>
</evidence>
<dbReference type="eggNOG" id="COG4783">
    <property type="taxonomic scope" value="Bacteria"/>
</dbReference>
<dbReference type="GO" id="GO:0051603">
    <property type="term" value="P:proteolysis involved in protein catabolic process"/>
    <property type="evidence" value="ECO:0007669"/>
    <property type="project" value="TreeGrafter"/>
</dbReference>
<dbReference type="Pfam" id="PF01435">
    <property type="entry name" value="Peptidase_M48"/>
    <property type="match status" value="1"/>
</dbReference>
<keyword evidence="4 6" id="KW-0862">Zinc</keyword>
<dbReference type="PANTHER" id="PTHR22726">
    <property type="entry name" value="METALLOENDOPEPTIDASE OMA1"/>
    <property type="match status" value="1"/>
</dbReference>
<keyword evidence="5 6" id="KW-0482">Metalloprotease</keyword>
<dbReference type="STRING" id="1048983.EL17_01730"/>
<dbReference type="GO" id="GO:0016020">
    <property type="term" value="C:membrane"/>
    <property type="evidence" value="ECO:0007669"/>
    <property type="project" value="TreeGrafter"/>
</dbReference>
<dbReference type="Gene3D" id="3.30.2010.10">
    <property type="entry name" value="Metalloproteases ('zincins'), catalytic domain"/>
    <property type="match status" value="1"/>
</dbReference>
<dbReference type="GO" id="GO:0046872">
    <property type="term" value="F:metal ion binding"/>
    <property type="evidence" value="ECO:0007669"/>
    <property type="project" value="UniProtKB-KW"/>
</dbReference>
<gene>
    <name evidence="8" type="ORF">EL17_01730</name>
</gene>
<comment type="similarity">
    <text evidence="6">Belongs to the peptidase M48 family.</text>
</comment>
<dbReference type="GO" id="GO:0004222">
    <property type="term" value="F:metalloendopeptidase activity"/>
    <property type="evidence" value="ECO:0007669"/>
    <property type="project" value="InterPro"/>
</dbReference>
<dbReference type="EMBL" id="JMIH01000013">
    <property type="protein sequence ID" value="KEO75286.1"/>
    <property type="molecule type" value="Genomic_DNA"/>
</dbReference>